<dbReference type="Proteomes" id="UP001501005">
    <property type="component" value="Unassembled WGS sequence"/>
</dbReference>
<evidence type="ECO:0000313" key="2">
    <source>
        <dbReference type="Proteomes" id="UP001501005"/>
    </source>
</evidence>
<evidence type="ECO:0000313" key="1">
    <source>
        <dbReference type="EMBL" id="GAA0914257.1"/>
    </source>
</evidence>
<name>A0ABN1NQ11_9ACTN</name>
<protein>
    <submittedName>
        <fullName evidence="1">Uncharacterized protein</fullName>
    </submittedName>
</protein>
<proteinExistence type="predicted"/>
<keyword evidence="2" id="KW-1185">Reference proteome</keyword>
<organism evidence="1 2">
    <name type="scientific">Streptomyces thermoalcalitolerans</name>
    <dbReference type="NCBI Taxonomy" id="65605"/>
    <lineage>
        <taxon>Bacteria</taxon>
        <taxon>Bacillati</taxon>
        <taxon>Actinomycetota</taxon>
        <taxon>Actinomycetes</taxon>
        <taxon>Kitasatosporales</taxon>
        <taxon>Streptomycetaceae</taxon>
        <taxon>Streptomyces</taxon>
    </lineage>
</organism>
<reference evidence="1 2" key="1">
    <citation type="journal article" date="2019" name="Int. J. Syst. Evol. Microbiol.">
        <title>The Global Catalogue of Microorganisms (GCM) 10K type strain sequencing project: providing services to taxonomists for standard genome sequencing and annotation.</title>
        <authorList>
            <consortium name="The Broad Institute Genomics Platform"/>
            <consortium name="The Broad Institute Genome Sequencing Center for Infectious Disease"/>
            <person name="Wu L."/>
            <person name="Ma J."/>
        </authorList>
    </citation>
    <scope>NUCLEOTIDE SEQUENCE [LARGE SCALE GENOMIC DNA]</scope>
    <source>
        <strain evidence="1 2">JCM 10673</strain>
    </source>
</reference>
<accession>A0ABN1NQ11</accession>
<sequence length="180" mass="20085">MHRPNVIGDWQEYKEDYAGLRVRVHSFKKGDVPPEGRDGNAKKLTYFSFRVTVENRAEEWFLIELERRHIDVRVGKDGDAAFIDYNSKEIEGFKLYPLRRASATFYAAAPARDLGVVAIQVHMRIDDEQSPAYVWVGGADVPESAVSTSKKASRAKGSIASEVSEFLKEQGATSGETTGD</sequence>
<comment type="caution">
    <text evidence="1">The sequence shown here is derived from an EMBL/GenBank/DDBJ whole genome shotgun (WGS) entry which is preliminary data.</text>
</comment>
<gene>
    <name evidence="1" type="ORF">GCM10009549_28530</name>
</gene>
<dbReference type="EMBL" id="BAAAHG010000019">
    <property type="protein sequence ID" value="GAA0914257.1"/>
    <property type="molecule type" value="Genomic_DNA"/>
</dbReference>
<dbReference type="RefSeq" id="WP_344049872.1">
    <property type="nucleotide sequence ID" value="NZ_BAAAHG010000019.1"/>
</dbReference>